<dbReference type="PANTHER" id="PTHR46599:SF3">
    <property type="entry name" value="PIGGYBAC TRANSPOSABLE ELEMENT-DERIVED PROTEIN 4"/>
    <property type="match status" value="1"/>
</dbReference>
<dbReference type="InterPro" id="IPR029526">
    <property type="entry name" value="PGBD"/>
</dbReference>
<keyword evidence="3" id="KW-1185">Reference proteome</keyword>
<dbReference type="OrthoDB" id="75807at2759"/>
<dbReference type="AlphaFoldDB" id="A0A8X6WY02"/>
<feature type="domain" description="PiggyBac transposable element-derived protein" evidence="1">
    <location>
        <begin position="2"/>
        <end position="75"/>
    </location>
</feature>
<organism evidence="2 3">
    <name type="scientific">Trichonephila inaurata madagascariensis</name>
    <dbReference type="NCBI Taxonomy" id="2747483"/>
    <lineage>
        <taxon>Eukaryota</taxon>
        <taxon>Metazoa</taxon>
        <taxon>Ecdysozoa</taxon>
        <taxon>Arthropoda</taxon>
        <taxon>Chelicerata</taxon>
        <taxon>Arachnida</taxon>
        <taxon>Araneae</taxon>
        <taxon>Araneomorphae</taxon>
        <taxon>Entelegynae</taxon>
        <taxon>Araneoidea</taxon>
        <taxon>Nephilidae</taxon>
        <taxon>Trichonephila</taxon>
        <taxon>Trichonephila inaurata</taxon>
    </lineage>
</organism>
<dbReference type="EMBL" id="BMAV01003637">
    <property type="protein sequence ID" value="GFY43373.1"/>
    <property type="molecule type" value="Genomic_DNA"/>
</dbReference>
<comment type="caution">
    <text evidence="2">The sequence shown here is derived from an EMBL/GenBank/DDBJ whole genome shotgun (WGS) entry which is preliminary data.</text>
</comment>
<proteinExistence type="predicted"/>
<gene>
    <name evidence="2" type="primary">PGBD4_444</name>
    <name evidence="2" type="ORF">TNIN_275841</name>
</gene>
<evidence type="ECO:0000313" key="2">
    <source>
        <dbReference type="EMBL" id="GFY43373.1"/>
    </source>
</evidence>
<dbReference type="Pfam" id="PF13843">
    <property type="entry name" value="DDE_Tnp_1_7"/>
    <property type="match status" value="1"/>
</dbReference>
<dbReference type="PANTHER" id="PTHR46599">
    <property type="entry name" value="PIGGYBAC TRANSPOSABLE ELEMENT-DERIVED PROTEIN 4"/>
    <property type="match status" value="1"/>
</dbReference>
<evidence type="ECO:0000313" key="3">
    <source>
        <dbReference type="Proteomes" id="UP000886998"/>
    </source>
</evidence>
<accession>A0A8X6WY02</accession>
<dbReference type="Proteomes" id="UP000886998">
    <property type="component" value="Unassembled WGS sequence"/>
</dbReference>
<protein>
    <submittedName>
        <fullName evidence="2">PiggyBac transposable element-derived protein 4</fullName>
    </submittedName>
</protein>
<reference evidence="2" key="1">
    <citation type="submission" date="2020-08" db="EMBL/GenBank/DDBJ databases">
        <title>Multicomponent nature underlies the extraordinary mechanical properties of spider dragline silk.</title>
        <authorList>
            <person name="Kono N."/>
            <person name="Nakamura H."/>
            <person name="Mori M."/>
            <person name="Yoshida Y."/>
            <person name="Ohtoshi R."/>
            <person name="Malay A.D."/>
            <person name="Moran D.A.P."/>
            <person name="Tomita M."/>
            <person name="Numata K."/>
            <person name="Arakawa K."/>
        </authorList>
    </citation>
    <scope>NUCLEOTIDE SEQUENCE</scope>
</reference>
<name>A0A8X6WY02_9ARAC</name>
<evidence type="ECO:0000259" key="1">
    <source>
        <dbReference type="Pfam" id="PF13843"/>
    </source>
</evidence>
<sequence>MISLVHTAEKTEFEDKKKEKKLKPNVVHYYNNIMGGVDKVDQHITYYLVARKRDKIKYYQNLFFHLLDQALYNSFVIHNLAGGAKNNMNYRITIVEQNKPNVQLLGPRRPSVSLLSLTR</sequence>